<evidence type="ECO:0000256" key="2">
    <source>
        <dbReference type="ARBA" id="ARBA00023125"/>
    </source>
</evidence>
<dbReference type="CDD" id="cd06170">
    <property type="entry name" value="LuxR_C_like"/>
    <property type="match status" value="1"/>
</dbReference>
<dbReference type="SUPFAM" id="SSF46894">
    <property type="entry name" value="C-terminal effector domain of the bipartite response regulators"/>
    <property type="match status" value="1"/>
</dbReference>
<dbReference type="InterPro" id="IPR036388">
    <property type="entry name" value="WH-like_DNA-bd_sf"/>
</dbReference>
<dbReference type="PANTHER" id="PTHR44688:SF16">
    <property type="entry name" value="DNA-BINDING TRANSCRIPTIONAL ACTIVATOR DEVR_DOSR"/>
    <property type="match status" value="1"/>
</dbReference>
<dbReference type="SMART" id="SM00421">
    <property type="entry name" value="HTH_LUXR"/>
    <property type="match status" value="1"/>
</dbReference>
<evidence type="ECO:0000313" key="5">
    <source>
        <dbReference type="EMBL" id="MCZ8380666.1"/>
    </source>
</evidence>
<protein>
    <submittedName>
        <fullName evidence="5">Helix-turn-helix transcriptional regulator</fullName>
    </submittedName>
</protein>
<name>A0ABT4PVT6_9MYCO</name>
<dbReference type="Gene3D" id="1.10.10.10">
    <property type="entry name" value="Winged helix-like DNA-binding domain superfamily/Winged helix DNA-binding domain"/>
    <property type="match status" value="1"/>
</dbReference>
<keyword evidence="1" id="KW-0805">Transcription regulation</keyword>
<evidence type="ECO:0000256" key="1">
    <source>
        <dbReference type="ARBA" id="ARBA00023015"/>
    </source>
</evidence>
<dbReference type="PROSITE" id="PS50043">
    <property type="entry name" value="HTH_LUXR_2"/>
    <property type="match status" value="1"/>
</dbReference>
<dbReference type="InterPro" id="IPR000792">
    <property type="entry name" value="Tscrpt_reg_LuxR_C"/>
</dbReference>
<dbReference type="RefSeq" id="WP_269895278.1">
    <property type="nucleotide sequence ID" value="NZ_JAPZPY010000008.1"/>
</dbReference>
<proteinExistence type="predicted"/>
<evidence type="ECO:0000313" key="6">
    <source>
        <dbReference type="Proteomes" id="UP001142153"/>
    </source>
</evidence>
<sequence length="104" mass="11699">MIRILPLGKERRGEQHTEPAALVTITDPDAEPVPQPQLWHRLYGFTKTESEVASQVMQGASPRDIASELCVSLSTVRTHLQHIFEKTKTHRQGELVRLLLALGH</sequence>
<dbReference type="PANTHER" id="PTHR44688">
    <property type="entry name" value="DNA-BINDING TRANSCRIPTIONAL ACTIVATOR DEVR_DOSR"/>
    <property type="match status" value="1"/>
</dbReference>
<dbReference type="EMBL" id="JAPZPY010000008">
    <property type="protein sequence ID" value="MCZ8380666.1"/>
    <property type="molecule type" value="Genomic_DNA"/>
</dbReference>
<dbReference type="PRINTS" id="PR00038">
    <property type="entry name" value="HTHLUXR"/>
</dbReference>
<reference evidence="5" key="1">
    <citation type="submission" date="2022-12" db="EMBL/GenBank/DDBJ databases">
        <authorList>
            <person name="Deng Y."/>
            <person name="Zhang Y.-Q."/>
        </authorList>
    </citation>
    <scope>NUCLEOTIDE SEQUENCE</scope>
    <source>
        <strain evidence="5">CPCC 205372</strain>
    </source>
</reference>
<keyword evidence="2" id="KW-0238">DNA-binding</keyword>
<organism evidence="5 6">
    <name type="scientific">Mycobacterium hippophais</name>
    <dbReference type="NCBI Taxonomy" id="3016340"/>
    <lineage>
        <taxon>Bacteria</taxon>
        <taxon>Bacillati</taxon>
        <taxon>Actinomycetota</taxon>
        <taxon>Actinomycetes</taxon>
        <taxon>Mycobacteriales</taxon>
        <taxon>Mycobacteriaceae</taxon>
        <taxon>Mycobacterium</taxon>
    </lineage>
</organism>
<dbReference type="Pfam" id="PF00196">
    <property type="entry name" value="GerE"/>
    <property type="match status" value="1"/>
</dbReference>
<feature type="domain" description="HTH luxR-type" evidence="4">
    <location>
        <begin position="38"/>
        <end position="103"/>
    </location>
</feature>
<keyword evidence="6" id="KW-1185">Reference proteome</keyword>
<dbReference type="Proteomes" id="UP001142153">
    <property type="component" value="Unassembled WGS sequence"/>
</dbReference>
<comment type="caution">
    <text evidence="5">The sequence shown here is derived from an EMBL/GenBank/DDBJ whole genome shotgun (WGS) entry which is preliminary data.</text>
</comment>
<dbReference type="InterPro" id="IPR016032">
    <property type="entry name" value="Sig_transdc_resp-reg_C-effctor"/>
</dbReference>
<gene>
    <name evidence="5" type="ORF">O6P37_17505</name>
</gene>
<evidence type="ECO:0000256" key="3">
    <source>
        <dbReference type="ARBA" id="ARBA00023163"/>
    </source>
</evidence>
<accession>A0ABT4PVT6</accession>
<evidence type="ECO:0000259" key="4">
    <source>
        <dbReference type="PROSITE" id="PS50043"/>
    </source>
</evidence>
<keyword evidence="3" id="KW-0804">Transcription</keyword>